<evidence type="ECO:0008006" key="3">
    <source>
        <dbReference type="Google" id="ProtNLM"/>
    </source>
</evidence>
<dbReference type="PANTHER" id="PTHR39290">
    <property type="entry name" value="C3H1-TYPE DOMAIN-CONTAINING PROTEIN-RELATED"/>
    <property type="match status" value="1"/>
</dbReference>
<organism evidence="1 2">
    <name type="scientific">Cryomyces minteri</name>
    <dbReference type="NCBI Taxonomy" id="331657"/>
    <lineage>
        <taxon>Eukaryota</taxon>
        <taxon>Fungi</taxon>
        <taxon>Dikarya</taxon>
        <taxon>Ascomycota</taxon>
        <taxon>Pezizomycotina</taxon>
        <taxon>Dothideomycetes</taxon>
        <taxon>Dothideomycetes incertae sedis</taxon>
        <taxon>Cryomyces</taxon>
    </lineage>
</organism>
<dbReference type="SUPFAM" id="SSF53335">
    <property type="entry name" value="S-adenosyl-L-methionine-dependent methyltransferases"/>
    <property type="match status" value="1"/>
</dbReference>
<dbReference type="Proteomes" id="UP000308768">
    <property type="component" value="Unassembled WGS sequence"/>
</dbReference>
<evidence type="ECO:0000313" key="1">
    <source>
        <dbReference type="EMBL" id="TKA78262.1"/>
    </source>
</evidence>
<evidence type="ECO:0000313" key="2">
    <source>
        <dbReference type="Proteomes" id="UP000308768"/>
    </source>
</evidence>
<gene>
    <name evidence="1" type="ORF">B0A49_02138</name>
</gene>
<dbReference type="InterPro" id="IPR029063">
    <property type="entry name" value="SAM-dependent_MTases_sf"/>
</dbReference>
<comment type="caution">
    <text evidence="1">The sequence shown here is derived from an EMBL/GenBank/DDBJ whole genome shotgun (WGS) entry which is preliminary data.</text>
</comment>
<dbReference type="AlphaFoldDB" id="A0A4U0XLU2"/>
<keyword evidence="2" id="KW-1185">Reference proteome</keyword>
<reference evidence="1 2" key="1">
    <citation type="submission" date="2017-03" db="EMBL/GenBank/DDBJ databases">
        <title>Genomes of endolithic fungi from Antarctica.</title>
        <authorList>
            <person name="Coleine C."/>
            <person name="Masonjones S."/>
            <person name="Stajich J.E."/>
        </authorList>
    </citation>
    <scope>NUCLEOTIDE SEQUENCE [LARGE SCALE GENOMIC DNA]</scope>
    <source>
        <strain evidence="1 2">CCFEE 5187</strain>
    </source>
</reference>
<dbReference type="PANTHER" id="PTHR39290:SF6">
    <property type="entry name" value="S-ADENOSYL-L-METHIONINE-DEPENDENT METHYLTRANSFERASES SUPERFAMILY PROTEIN"/>
    <property type="match status" value="1"/>
</dbReference>
<accession>A0A4U0XLU2</accession>
<protein>
    <recommendedName>
        <fullName evidence="3">Methyltransferase domain-containing protein</fullName>
    </recommendedName>
</protein>
<dbReference type="OrthoDB" id="5411518at2759"/>
<dbReference type="EMBL" id="NAJN01000149">
    <property type="protein sequence ID" value="TKA78262.1"/>
    <property type="molecule type" value="Genomic_DNA"/>
</dbReference>
<proteinExistence type="predicted"/>
<name>A0A4U0XLU2_9PEZI</name>
<sequence>MPPNVSKPHTEGSTRFDPDTFFSDWPANLTRLQNDDFRSTVIEAFGLKPDDNYIYRAVAEVTLAQVQEVIEYGGQGILHKWYVDGEGKQISPPPLTDITAYTTLFSSTTSTPKALIALASNAKKASLRGVVASHLQSNYQPPPSSITIPKLKSPHTNPYYDVWTWTCQSLEWAGPISIEGEVRLNNQAHHILPVLYHHFGCVCPSYEALEIIRQLALRDKGNRPILDIGSGNGYWTYCLRQLGKQGKALSVVPIDNALSLWRTMWVGDTVTTDGVSYLQKITGAKDSILLLVYPQVSGDFTRKILKSYKGNTVVVAGTQNANGFTAFKTQTIAEWMAKEMSEFDKTVQIPLPSFAGKDEALFVFERRT</sequence>